<name>A0A517LL14_9PEZI</name>
<organism evidence="1 2">
    <name type="scientific">Venturia effusa</name>
    <dbReference type="NCBI Taxonomy" id="50376"/>
    <lineage>
        <taxon>Eukaryota</taxon>
        <taxon>Fungi</taxon>
        <taxon>Dikarya</taxon>
        <taxon>Ascomycota</taxon>
        <taxon>Pezizomycotina</taxon>
        <taxon>Dothideomycetes</taxon>
        <taxon>Pleosporomycetidae</taxon>
        <taxon>Venturiales</taxon>
        <taxon>Venturiaceae</taxon>
        <taxon>Venturia</taxon>
    </lineage>
</organism>
<evidence type="ECO:0000313" key="1">
    <source>
        <dbReference type="EMBL" id="QDS76317.1"/>
    </source>
</evidence>
<dbReference type="Proteomes" id="UP000316270">
    <property type="component" value="Chromosome 15"/>
</dbReference>
<protein>
    <submittedName>
        <fullName evidence="1">Uncharacterized protein</fullName>
    </submittedName>
</protein>
<dbReference type="EMBL" id="CP042199">
    <property type="protein sequence ID" value="QDS76317.1"/>
    <property type="molecule type" value="Genomic_DNA"/>
</dbReference>
<dbReference type="AlphaFoldDB" id="A0A517LL14"/>
<dbReference type="OrthoDB" id="5817230at2759"/>
<accession>A0A517LL14</accession>
<proteinExistence type="predicted"/>
<evidence type="ECO:0000313" key="2">
    <source>
        <dbReference type="Proteomes" id="UP000316270"/>
    </source>
</evidence>
<dbReference type="STRING" id="50376.A0A517LL14"/>
<keyword evidence="2" id="KW-1185">Reference proteome</keyword>
<gene>
    <name evidence="1" type="ORF">FKW77_002463</name>
</gene>
<reference evidence="1 2" key="1">
    <citation type="submission" date="2019-07" db="EMBL/GenBank/DDBJ databases">
        <title>Finished genome of Venturia effusa.</title>
        <authorList>
            <person name="Young C.A."/>
            <person name="Cox M.P."/>
            <person name="Ganley A.R.D."/>
            <person name="David W.J."/>
        </authorList>
    </citation>
    <scope>NUCLEOTIDE SEQUENCE [LARGE SCALE GENOMIC DNA]</scope>
    <source>
        <strain evidence="2">albino</strain>
    </source>
</reference>
<sequence>MTKTLLAAKYVQIIELAASCVSRLERQQKRDLTTTLLLSHLGTLRSTLTQLQPWLTASDFLSSQHHNLITVVDAILASCYLLLSVLNDQITEIDNAVGKDLNQFARARLDSNHKILITCVGHISHQTIALDVLLMAFRCKTQVEQLDLLQNQQTRYVFHQVRDDSSALAEVRDEMTMKTILLEGDETTTNPQRQSSLEKVPPTFEFENELLKSKVYQAGLRSCIRDKPRPSDYSISRYTCSIPFPPPNRLTVLYTSIPNRSATSLIKRLQDSPRSSEEDLHMKPVNLITKSNTLTLSATETTQPSANAYSIRHTTVNRDLSTLEIRESIDTCDPDKIPLDHYMSLPQPQIPNLTLIELDLSYRNKTFISSAIAAIKVILKSSATSSVRPTTPTPTPVRAAPSPMRPNGILVSIVRSASYDSMEYEYFVEQRIRRSNRSGIPMSFVWNCRDLGAEIERFADVLKEVGAVPGVHTSTYRRR</sequence>